<dbReference type="EMBL" id="AVNC01000014">
    <property type="protein sequence ID" value="EQK44083.1"/>
    <property type="molecule type" value="Genomic_DNA"/>
</dbReference>
<dbReference type="NCBIfam" id="TIGR02937">
    <property type="entry name" value="sigma70-ECF"/>
    <property type="match status" value="1"/>
</dbReference>
<dbReference type="SUPFAM" id="SSF88659">
    <property type="entry name" value="Sigma3 and sigma4 domains of RNA polymerase sigma factors"/>
    <property type="match status" value="1"/>
</dbReference>
<dbReference type="PANTHER" id="PTHR43133">
    <property type="entry name" value="RNA POLYMERASE ECF-TYPE SIGMA FACTO"/>
    <property type="match status" value="1"/>
</dbReference>
<evidence type="ECO:0000313" key="9">
    <source>
        <dbReference type="Proteomes" id="UP000015688"/>
    </source>
</evidence>
<evidence type="ECO:0000256" key="1">
    <source>
        <dbReference type="ARBA" id="ARBA00010641"/>
    </source>
</evidence>
<evidence type="ECO:0000313" key="8">
    <source>
        <dbReference type="EMBL" id="EQK44083.1"/>
    </source>
</evidence>
<reference evidence="8 9" key="1">
    <citation type="submission" date="2013-06" db="EMBL/GenBank/DDBJ databases">
        <authorList>
            <person name="Walk S."/>
            <person name="Aronoff D."/>
            <person name="Young V.Y."/>
            <person name="Marsh J."/>
            <person name="Harrison L."/>
            <person name="Daugherty S.C."/>
            <person name="Shefchek K.A."/>
            <person name="Hine E.E."/>
            <person name="Tallon L.J."/>
            <person name="Sadzewicz L.K."/>
            <person name="Rasko D.A."/>
        </authorList>
    </citation>
    <scope>NUCLEOTIDE SEQUENCE [LARGE SCALE GENOMIC DNA]</scope>
    <source>
        <strain evidence="8 9">ATCC 638</strain>
    </source>
</reference>
<feature type="domain" description="RNA polymerase sigma factor 70 region 4 type 2" evidence="7">
    <location>
        <begin position="122"/>
        <end position="173"/>
    </location>
</feature>
<protein>
    <submittedName>
        <fullName evidence="8">RNA polymerase sigma factor, sigma-70 family protein</fullName>
    </submittedName>
</protein>
<sequence length="182" mass="21821">MKITEENFILKLKQKDERALEYAIDNYGWVIKSIVKKSMYNLESYHDECINDILLGVWNNIDRFDKNKCSFKNWLAAIAKYKSIDYKRKYLKDLENEDIDELNIALDDSSHREVIKNEISEETEAMLSHLKEKDRELFLRLYVKEEDMDTISHDTGINKDVIYNRVSRGKRKIRDLFKSKER</sequence>
<dbReference type="InterPro" id="IPR007627">
    <property type="entry name" value="RNA_pol_sigma70_r2"/>
</dbReference>
<keyword evidence="2" id="KW-0805">Transcription regulation</keyword>
<dbReference type="Proteomes" id="UP000015688">
    <property type="component" value="Unassembled WGS sequence"/>
</dbReference>
<comment type="caution">
    <text evidence="8">The sequence shown here is derived from an EMBL/GenBank/DDBJ whole genome shotgun (WGS) entry which is preliminary data.</text>
</comment>
<dbReference type="PATRIC" id="fig|1233171.3.peg.514"/>
<gene>
    <name evidence="8" type="ORF">C672_0611</name>
</gene>
<dbReference type="RefSeq" id="WP_021431899.1">
    <property type="nucleotide sequence ID" value="NZ_AVNC01000014.1"/>
</dbReference>
<dbReference type="AlphaFoldDB" id="T4VRG2"/>
<organism evidence="8 9">
    <name type="scientific">Paraclostridium bifermentans ATCC 638 = DSM 14991</name>
    <dbReference type="NCBI Taxonomy" id="1233171"/>
    <lineage>
        <taxon>Bacteria</taxon>
        <taxon>Bacillati</taxon>
        <taxon>Bacillota</taxon>
        <taxon>Clostridia</taxon>
        <taxon>Peptostreptococcales</taxon>
        <taxon>Peptostreptococcaceae</taxon>
        <taxon>Paraclostridium</taxon>
    </lineage>
</organism>
<evidence type="ECO:0000256" key="5">
    <source>
        <dbReference type="ARBA" id="ARBA00023163"/>
    </source>
</evidence>
<dbReference type="InterPro" id="IPR013325">
    <property type="entry name" value="RNA_pol_sigma_r2"/>
</dbReference>
<accession>T4VRG2</accession>
<name>T4VRG2_PARBF</name>
<dbReference type="GO" id="GO:0006352">
    <property type="term" value="P:DNA-templated transcription initiation"/>
    <property type="evidence" value="ECO:0007669"/>
    <property type="project" value="InterPro"/>
</dbReference>
<dbReference type="InterPro" id="IPR036388">
    <property type="entry name" value="WH-like_DNA-bd_sf"/>
</dbReference>
<dbReference type="SUPFAM" id="SSF88946">
    <property type="entry name" value="Sigma2 domain of RNA polymerase sigma factors"/>
    <property type="match status" value="1"/>
</dbReference>
<proteinExistence type="inferred from homology"/>
<evidence type="ECO:0000256" key="4">
    <source>
        <dbReference type="ARBA" id="ARBA00023125"/>
    </source>
</evidence>
<dbReference type="Pfam" id="PF08281">
    <property type="entry name" value="Sigma70_r4_2"/>
    <property type="match status" value="1"/>
</dbReference>
<evidence type="ECO:0000259" key="7">
    <source>
        <dbReference type="Pfam" id="PF08281"/>
    </source>
</evidence>
<dbReference type="GeneID" id="67474397"/>
<dbReference type="Gene3D" id="1.10.10.10">
    <property type="entry name" value="Winged helix-like DNA-binding domain superfamily/Winged helix DNA-binding domain"/>
    <property type="match status" value="1"/>
</dbReference>
<dbReference type="GO" id="GO:0003677">
    <property type="term" value="F:DNA binding"/>
    <property type="evidence" value="ECO:0007669"/>
    <property type="project" value="UniProtKB-KW"/>
</dbReference>
<dbReference type="InterPro" id="IPR013324">
    <property type="entry name" value="RNA_pol_sigma_r3/r4-like"/>
</dbReference>
<feature type="domain" description="RNA polymerase sigma-70 region 2" evidence="6">
    <location>
        <begin position="32"/>
        <end position="89"/>
    </location>
</feature>
<evidence type="ECO:0000256" key="2">
    <source>
        <dbReference type="ARBA" id="ARBA00023015"/>
    </source>
</evidence>
<comment type="similarity">
    <text evidence="1">Belongs to the sigma-70 factor family. ECF subfamily.</text>
</comment>
<keyword evidence="3" id="KW-0731">Sigma factor</keyword>
<dbReference type="Pfam" id="PF04542">
    <property type="entry name" value="Sigma70_r2"/>
    <property type="match status" value="1"/>
</dbReference>
<dbReference type="GO" id="GO:0016987">
    <property type="term" value="F:sigma factor activity"/>
    <property type="evidence" value="ECO:0007669"/>
    <property type="project" value="UniProtKB-KW"/>
</dbReference>
<dbReference type="Gene3D" id="1.10.1740.10">
    <property type="match status" value="1"/>
</dbReference>
<evidence type="ECO:0000259" key="6">
    <source>
        <dbReference type="Pfam" id="PF04542"/>
    </source>
</evidence>
<evidence type="ECO:0000256" key="3">
    <source>
        <dbReference type="ARBA" id="ARBA00023082"/>
    </source>
</evidence>
<dbReference type="InterPro" id="IPR013249">
    <property type="entry name" value="RNA_pol_sigma70_r4_t2"/>
</dbReference>
<dbReference type="PANTHER" id="PTHR43133:SF8">
    <property type="entry name" value="RNA POLYMERASE SIGMA FACTOR HI_1459-RELATED"/>
    <property type="match status" value="1"/>
</dbReference>
<keyword evidence="5" id="KW-0804">Transcription</keyword>
<dbReference type="InterPro" id="IPR039425">
    <property type="entry name" value="RNA_pol_sigma-70-like"/>
</dbReference>
<keyword evidence="4" id="KW-0238">DNA-binding</keyword>
<dbReference type="InterPro" id="IPR014284">
    <property type="entry name" value="RNA_pol_sigma-70_dom"/>
</dbReference>